<dbReference type="InterPro" id="IPR042099">
    <property type="entry name" value="ANL_N_sf"/>
</dbReference>
<dbReference type="Pfam" id="PF00501">
    <property type="entry name" value="AMP-binding"/>
    <property type="match status" value="1"/>
</dbReference>
<dbReference type="AlphaFoldDB" id="A0A9Q9IP09"/>
<gene>
    <name evidence="2" type="ORF">Daura_15370</name>
</gene>
<protein>
    <submittedName>
        <fullName evidence="2">Phenylacetate--CoA ligase family protein</fullName>
    </submittedName>
</protein>
<accession>A0A9Q9IP09</accession>
<name>A0A9Q9IP09_9ACTN</name>
<keyword evidence="3" id="KW-1185">Reference proteome</keyword>
<dbReference type="PANTHER" id="PTHR36932:SF1">
    <property type="entry name" value="CAPSULAR POLYSACCHARIDE BIOSYNTHESIS PROTEIN"/>
    <property type="match status" value="1"/>
</dbReference>
<dbReference type="EMBL" id="CP073767">
    <property type="protein sequence ID" value="UWZ57410.1"/>
    <property type="molecule type" value="Genomic_DNA"/>
</dbReference>
<proteinExistence type="predicted"/>
<organism evidence="2 3">
    <name type="scientific">Dactylosporangium aurantiacum</name>
    <dbReference type="NCBI Taxonomy" id="35754"/>
    <lineage>
        <taxon>Bacteria</taxon>
        <taxon>Bacillati</taxon>
        <taxon>Actinomycetota</taxon>
        <taxon>Actinomycetes</taxon>
        <taxon>Micromonosporales</taxon>
        <taxon>Micromonosporaceae</taxon>
        <taxon>Dactylosporangium</taxon>
    </lineage>
</organism>
<dbReference type="RefSeq" id="WP_162189807.1">
    <property type="nucleotide sequence ID" value="NZ_CP073767.1"/>
</dbReference>
<dbReference type="KEGG" id="daur:Daura_15370"/>
<evidence type="ECO:0000313" key="2">
    <source>
        <dbReference type="EMBL" id="UWZ57410.1"/>
    </source>
</evidence>
<dbReference type="SUPFAM" id="SSF56801">
    <property type="entry name" value="Acetyl-CoA synthetase-like"/>
    <property type="match status" value="1"/>
</dbReference>
<keyword evidence="2" id="KW-0436">Ligase</keyword>
<dbReference type="Proteomes" id="UP001058003">
    <property type="component" value="Chromosome"/>
</dbReference>
<evidence type="ECO:0000313" key="3">
    <source>
        <dbReference type="Proteomes" id="UP001058003"/>
    </source>
</evidence>
<dbReference type="Gene3D" id="3.40.50.12780">
    <property type="entry name" value="N-terminal domain of ligase-like"/>
    <property type="match status" value="1"/>
</dbReference>
<dbReference type="GO" id="GO:0016874">
    <property type="term" value="F:ligase activity"/>
    <property type="evidence" value="ECO:0007669"/>
    <property type="project" value="UniProtKB-KW"/>
</dbReference>
<feature type="domain" description="AMP-dependent synthetase/ligase" evidence="1">
    <location>
        <begin position="78"/>
        <end position="277"/>
    </location>
</feature>
<dbReference type="InterPro" id="IPR000873">
    <property type="entry name" value="AMP-dep_synth/lig_dom"/>
</dbReference>
<evidence type="ECO:0000259" key="1">
    <source>
        <dbReference type="Pfam" id="PF00501"/>
    </source>
</evidence>
<dbReference type="PANTHER" id="PTHR36932">
    <property type="entry name" value="CAPSULAR POLYSACCHARIDE BIOSYNTHESIS PROTEIN"/>
    <property type="match status" value="1"/>
</dbReference>
<dbReference type="InterPro" id="IPR053158">
    <property type="entry name" value="CapK_Type1_Caps_Biosynth"/>
</dbReference>
<sequence>MRSVTRAQHLDRDRLDQLTLAGLRDALRHARTRVAAYGDGRYDIGGLHDAADFARLPMLRKADVLAAGEDRFRDPAFTRDQVTVYTTSGTSGQILEAWHDPANYAHDRACNIRRFAAAGGRYRPWSRLVHFKPFPLDTAWYQRLGIFRRSVVYSALPVRTRVEHLLRERPHAMIGYPVMLRDLLRGMRPDELAALRRTLRVVFTESELLTPEVRRQLTEGFGVPVFNEYSAYELMHIAFDCAEGQLHIAEDRVHVEIVDPDGRPVPDGAEGHVVVTGWRERAMPLLRYWLGDRATRHAERCACGRTFARLELTKGRADDYVTLPDGERIYAGTFIGMAISTPGVAECMVRQDPAGNITVWLVPDARTGHGFDDLARAAREWLHGSAGRPFDLDVRRADTLELTRGGKGRFVVSEFRR</sequence>
<reference evidence="2" key="1">
    <citation type="submission" date="2021-04" db="EMBL/GenBank/DDBJ databases">
        <title>Dactylosporangium aurantiacum NRRL B-8018 full assembly.</title>
        <authorList>
            <person name="Hartkoorn R.C."/>
            <person name="Beaudoing E."/>
            <person name="Hot D."/>
        </authorList>
    </citation>
    <scope>NUCLEOTIDE SEQUENCE</scope>
    <source>
        <strain evidence="2">NRRL B-8018</strain>
    </source>
</reference>